<dbReference type="InterPro" id="IPR001841">
    <property type="entry name" value="Znf_RING"/>
</dbReference>
<keyword evidence="9" id="KW-1185">Reference proteome</keyword>
<accession>A0A9W8AE20</accession>
<evidence type="ECO:0000256" key="4">
    <source>
        <dbReference type="PROSITE-ProRule" id="PRU00175"/>
    </source>
</evidence>
<keyword evidence="3" id="KW-0862">Zinc</keyword>
<dbReference type="SMART" id="SM00184">
    <property type="entry name" value="RING"/>
    <property type="match status" value="1"/>
</dbReference>
<dbReference type="OrthoDB" id="5588846at2759"/>
<dbReference type="GO" id="GO:0008270">
    <property type="term" value="F:zinc ion binding"/>
    <property type="evidence" value="ECO:0007669"/>
    <property type="project" value="UniProtKB-KW"/>
</dbReference>
<keyword evidence="2 4" id="KW-0863">Zinc-finger</keyword>
<evidence type="ECO:0000259" key="6">
    <source>
        <dbReference type="PROSITE" id="PS50089"/>
    </source>
</evidence>
<dbReference type="PANTHER" id="PTHR23327">
    <property type="entry name" value="RING FINGER PROTEIN 127"/>
    <property type="match status" value="1"/>
</dbReference>
<dbReference type="PROSITE" id="PS00518">
    <property type="entry name" value="ZF_RING_1"/>
    <property type="match status" value="1"/>
</dbReference>
<dbReference type="PANTHER" id="PTHR23327:SF51">
    <property type="entry name" value="TRANSCRIPTIONAL REGULATOR OF YEAST FORM ADHERENCE 3"/>
    <property type="match status" value="1"/>
</dbReference>
<evidence type="ECO:0000256" key="1">
    <source>
        <dbReference type="ARBA" id="ARBA00022723"/>
    </source>
</evidence>
<evidence type="ECO:0000259" key="7">
    <source>
        <dbReference type="PROSITE" id="PS51382"/>
    </source>
</evidence>
<feature type="compositionally biased region" description="Acidic residues" evidence="5">
    <location>
        <begin position="539"/>
        <end position="550"/>
    </location>
</feature>
<feature type="region of interest" description="Disordered" evidence="5">
    <location>
        <begin position="533"/>
        <end position="559"/>
    </location>
</feature>
<dbReference type="SUPFAM" id="SSF57850">
    <property type="entry name" value="RING/U-box"/>
    <property type="match status" value="1"/>
</dbReference>
<evidence type="ECO:0008006" key="10">
    <source>
        <dbReference type="Google" id="ProtNLM"/>
    </source>
</evidence>
<evidence type="ECO:0000256" key="3">
    <source>
        <dbReference type="ARBA" id="ARBA00022833"/>
    </source>
</evidence>
<evidence type="ECO:0000256" key="2">
    <source>
        <dbReference type="ARBA" id="ARBA00022771"/>
    </source>
</evidence>
<dbReference type="EMBL" id="JANBPT010000059">
    <property type="protein sequence ID" value="KAJ1928790.1"/>
    <property type="molecule type" value="Genomic_DNA"/>
</dbReference>
<gene>
    <name evidence="8" type="ORF">IWQ60_001744</name>
</gene>
<dbReference type="Gene3D" id="3.30.40.10">
    <property type="entry name" value="Zinc/RING finger domain, C3HC4 (zinc finger)"/>
    <property type="match status" value="1"/>
</dbReference>
<feature type="domain" description="SPX" evidence="7">
    <location>
        <begin position="1"/>
        <end position="384"/>
    </location>
</feature>
<feature type="domain" description="RING-type" evidence="6">
    <location>
        <begin position="436"/>
        <end position="475"/>
    </location>
</feature>
<dbReference type="InterPro" id="IPR013083">
    <property type="entry name" value="Znf_RING/FYVE/PHD"/>
</dbReference>
<dbReference type="Pfam" id="PF00097">
    <property type="entry name" value="zf-C3HC4"/>
    <property type="match status" value="1"/>
</dbReference>
<dbReference type="Proteomes" id="UP001150569">
    <property type="component" value="Unassembled WGS sequence"/>
</dbReference>
<dbReference type="InterPro" id="IPR018957">
    <property type="entry name" value="Znf_C3HC4_RING-type"/>
</dbReference>
<dbReference type="InterPro" id="IPR004331">
    <property type="entry name" value="SPX_dom"/>
</dbReference>
<dbReference type="AlphaFoldDB" id="A0A9W8AE20"/>
<comment type="caution">
    <text evidence="8">The sequence shown here is derived from an EMBL/GenBank/DDBJ whole genome shotgun (WGS) entry which is preliminary data.</text>
</comment>
<keyword evidence="1" id="KW-0479">Metal-binding</keyword>
<sequence>MKFNKTLEAGATELPVDWRPYLINYKGLKKNIKWIVRELVEKFPEYGGKADSLTVSSASAAIELDDLLPHLQLADPVMQDVTPSSTAASAATVPNTTAVGVWPASVAVTPSISATRPKSPQLGSLAADFTYQLKVDGNVTVRPTLVLHPLATSPPPPPAEIGALTTPEAAGPQHPPIIPSGDPLGVIAVVPDRTVVLPVPRGASLPDPDALPGSSVVLKSASSTEVILQSDAAFFDAILGQLARTEGFQRRGEADFYQRLNRLESALARAASPYGPDLYTWRAILRLYQDMAVWRQRQGETNAETSAARAKQRLQLFAQTLVVRQLAGQFRAPASAAALGEFVNLNIELLTVKTFRALNQTALTKILKKHDKRTHLRATPLFSDMLQAHSRRGGQLAGGTAPALYYDWAEASTGALVFALVRHLVAIVPQPDEYACPLCLAVCYQPLRLTCGHVYCLHCLIRANRQRITDCPLCRRPGAILEATREHLDPALHNFLNLYFPRETKRRRRAIDRENARRDVQAVLAPHVWTADVAQIHGEDDDDDDEEDEGPFSLSVASS</sequence>
<evidence type="ECO:0000313" key="9">
    <source>
        <dbReference type="Proteomes" id="UP001150569"/>
    </source>
</evidence>
<dbReference type="InterPro" id="IPR017907">
    <property type="entry name" value="Znf_RING_CS"/>
</dbReference>
<proteinExistence type="predicted"/>
<dbReference type="PROSITE" id="PS50089">
    <property type="entry name" value="ZF_RING_2"/>
    <property type="match status" value="1"/>
</dbReference>
<organism evidence="8 9">
    <name type="scientific">Tieghemiomyces parasiticus</name>
    <dbReference type="NCBI Taxonomy" id="78921"/>
    <lineage>
        <taxon>Eukaryota</taxon>
        <taxon>Fungi</taxon>
        <taxon>Fungi incertae sedis</taxon>
        <taxon>Zoopagomycota</taxon>
        <taxon>Kickxellomycotina</taxon>
        <taxon>Dimargaritomycetes</taxon>
        <taxon>Dimargaritales</taxon>
        <taxon>Dimargaritaceae</taxon>
        <taxon>Tieghemiomyces</taxon>
    </lineage>
</organism>
<evidence type="ECO:0000256" key="5">
    <source>
        <dbReference type="SAM" id="MobiDB-lite"/>
    </source>
</evidence>
<reference evidence="8" key="1">
    <citation type="submission" date="2022-07" db="EMBL/GenBank/DDBJ databases">
        <title>Phylogenomic reconstructions and comparative analyses of Kickxellomycotina fungi.</title>
        <authorList>
            <person name="Reynolds N.K."/>
            <person name="Stajich J.E."/>
            <person name="Barry K."/>
            <person name="Grigoriev I.V."/>
            <person name="Crous P."/>
            <person name="Smith M.E."/>
        </authorList>
    </citation>
    <scope>NUCLEOTIDE SEQUENCE</scope>
    <source>
        <strain evidence="8">RSA 861</strain>
    </source>
</reference>
<evidence type="ECO:0000313" key="8">
    <source>
        <dbReference type="EMBL" id="KAJ1928790.1"/>
    </source>
</evidence>
<protein>
    <recommendedName>
        <fullName evidence="10">RING-type domain-containing protein</fullName>
    </recommendedName>
</protein>
<dbReference type="Pfam" id="PF03105">
    <property type="entry name" value="SPX"/>
    <property type="match status" value="1"/>
</dbReference>
<name>A0A9W8AE20_9FUNG</name>
<dbReference type="PROSITE" id="PS51382">
    <property type="entry name" value="SPX"/>
    <property type="match status" value="1"/>
</dbReference>